<name>A0A7G9TBR3_PSEMX</name>
<dbReference type="EMBL" id="CP060731">
    <property type="protein sequence ID" value="QNN77538.1"/>
    <property type="molecule type" value="Genomic_DNA"/>
</dbReference>
<gene>
    <name evidence="1" type="ORF">IAE60_16775</name>
</gene>
<dbReference type="AlphaFoldDB" id="A0A7G9TBR3"/>
<proteinExistence type="predicted"/>
<accession>A0A7G9TBR3</accession>
<dbReference type="Proteomes" id="UP000515838">
    <property type="component" value="Chromosome"/>
</dbReference>
<dbReference type="RefSeq" id="WP_187573107.1">
    <property type="nucleotide sequence ID" value="NZ_CP060731.1"/>
</dbReference>
<dbReference type="GeneID" id="81472643"/>
<sequence length="288" mass="31538">MDAGTPLDRASRYLHPVAGAWGRFVERLVGFSAWRQLRRWIAARWPMPALVSDVVDVAYMSWWVDIQALPVPPAGYHYPSWEGRTPFTILSYRHGHFGPALAGPFRRLFPSPLQSNWRCYVLREDDSNDAAPTVLFLRNVMDSLPHVVGARLFSDAMQPQLAHSMQHRCDHAIVSTRIAPGDGGAPALLAELGVGDPWPPDASWVASFGSRDAAVRFLACQDAAVSIAPDGATAFTVIALPVDLSTVVPLTLRSLHCPMLEQVGADPADALCFLLPRVPFGVVSERLL</sequence>
<evidence type="ECO:0000313" key="1">
    <source>
        <dbReference type="EMBL" id="QNN77538.1"/>
    </source>
</evidence>
<protein>
    <submittedName>
        <fullName evidence="1">Uncharacterized protein</fullName>
    </submittedName>
</protein>
<evidence type="ECO:0000313" key="2">
    <source>
        <dbReference type="Proteomes" id="UP000515838"/>
    </source>
</evidence>
<organism evidence="1 2">
    <name type="scientific">Pseudoxanthomonas mexicana</name>
    <dbReference type="NCBI Taxonomy" id="128785"/>
    <lineage>
        <taxon>Bacteria</taxon>
        <taxon>Pseudomonadati</taxon>
        <taxon>Pseudomonadota</taxon>
        <taxon>Gammaproteobacteria</taxon>
        <taxon>Lysobacterales</taxon>
        <taxon>Lysobacteraceae</taxon>
        <taxon>Pseudoxanthomonas</taxon>
    </lineage>
</organism>
<reference evidence="1 2" key="1">
    <citation type="submission" date="2020-08" db="EMBL/GenBank/DDBJ databases">
        <title>Streptomycin Non-resistant strain, P. mexicana.</title>
        <authorList>
            <person name="Ganesh-Kumar S."/>
            <person name="Zhe T."/>
            <person name="Yu Z."/>
            <person name="Min Y."/>
        </authorList>
    </citation>
    <scope>NUCLEOTIDE SEQUENCE [LARGE SCALE GENOMIC DNA]</scope>
    <source>
        <strain evidence="1 2">GTZY2</strain>
    </source>
</reference>